<feature type="non-terminal residue" evidence="1">
    <location>
        <position position="84"/>
    </location>
</feature>
<dbReference type="EMBL" id="CAJVPL010018337">
    <property type="protein sequence ID" value="CAG8701661.1"/>
    <property type="molecule type" value="Genomic_DNA"/>
</dbReference>
<accession>A0A9N9HR59</accession>
<proteinExistence type="predicted"/>
<dbReference type="Proteomes" id="UP000789831">
    <property type="component" value="Unassembled WGS sequence"/>
</dbReference>
<name>A0A9N9HR59_9GLOM</name>
<gene>
    <name evidence="1" type="ORF">AGERDE_LOCUS13539</name>
</gene>
<comment type="caution">
    <text evidence="1">The sequence shown here is derived from an EMBL/GenBank/DDBJ whole genome shotgun (WGS) entry which is preliminary data.</text>
</comment>
<organism evidence="1 2">
    <name type="scientific">Ambispora gerdemannii</name>
    <dbReference type="NCBI Taxonomy" id="144530"/>
    <lineage>
        <taxon>Eukaryota</taxon>
        <taxon>Fungi</taxon>
        <taxon>Fungi incertae sedis</taxon>
        <taxon>Mucoromycota</taxon>
        <taxon>Glomeromycotina</taxon>
        <taxon>Glomeromycetes</taxon>
        <taxon>Archaeosporales</taxon>
        <taxon>Ambisporaceae</taxon>
        <taxon>Ambispora</taxon>
    </lineage>
</organism>
<evidence type="ECO:0000313" key="1">
    <source>
        <dbReference type="EMBL" id="CAG8701661.1"/>
    </source>
</evidence>
<feature type="non-terminal residue" evidence="1">
    <location>
        <position position="1"/>
    </location>
</feature>
<evidence type="ECO:0000313" key="2">
    <source>
        <dbReference type="Proteomes" id="UP000789831"/>
    </source>
</evidence>
<keyword evidence="2" id="KW-1185">Reference proteome</keyword>
<sequence>NQKRSDETKETKNDNQKIFVNNLSNVLLPPFIENTLSLVPADKNLGLTILNKDKYYNLMLDLLNDSSSWTEKSCYQNGIHAHFI</sequence>
<dbReference type="OrthoDB" id="2447884at2759"/>
<protein>
    <submittedName>
        <fullName evidence="1">12910_t:CDS:1</fullName>
    </submittedName>
</protein>
<reference evidence="1" key="1">
    <citation type="submission" date="2021-06" db="EMBL/GenBank/DDBJ databases">
        <authorList>
            <person name="Kallberg Y."/>
            <person name="Tangrot J."/>
            <person name="Rosling A."/>
        </authorList>
    </citation>
    <scope>NUCLEOTIDE SEQUENCE</scope>
    <source>
        <strain evidence="1">MT106</strain>
    </source>
</reference>
<dbReference type="AlphaFoldDB" id="A0A9N9HR59"/>